<name>A3MUB8_PYRCJ</name>
<dbReference type="eggNOG" id="arCOG05507">
    <property type="taxonomic scope" value="Archaea"/>
</dbReference>
<protein>
    <submittedName>
        <fullName evidence="1">Uncharacterized protein</fullName>
    </submittedName>
</protein>
<dbReference type="HOGENOM" id="CLU_102062_0_0_2"/>
<dbReference type="KEGG" id="pcl:Pcal_0809"/>
<evidence type="ECO:0000313" key="1">
    <source>
        <dbReference type="EMBL" id="ABO08235.1"/>
    </source>
</evidence>
<dbReference type="STRING" id="410359.Pcal_0809"/>
<reference evidence="1" key="1">
    <citation type="submission" date="2007-02" db="EMBL/GenBank/DDBJ databases">
        <title>Complete sequence of Pyrobaculum calidifontis JCM 11548.</title>
        <authorList>
            <consortium name="US DOE Joint Genome Institute"/>
            <person name="Copeland A."/>
            <person name="Lucas S."/>
            <person name="Lapidus A."/>
            <person name="Barry K."/>
            <person name="Glavina del Rio T."/>
            <person name="Dalin E."/>
            <person name="Tice H."/>
            <person name="Pitluck S."/>
            <person name="Chain P."/>
            <person name="Malfatti S."/>
            <person name="Shin M."/>
            <person name="Vergez L."/>
            <person name="Schmutz J."/>
            <person name="Larimer F."/>
            <person name="Land M."/>
            <person name="Hauser L."/>
            <person name="Kyrpides N."/>
            <person name="Mikhailova N."/>
            <person name="Cozen A.E."/>
            <person name="Fitz-Gibbon S.T."/>
            <person name="House C.H."/>
            <person name="Saltikov C."/>
            <person name="Lowe T.M."/>
            <person name="Richardson P."/>
        </authorList>
    </citation>
    <scope>NUCLEOTIDE SEQUENCE [LARGE SCALE GENOMIC DNA]</scope>
    <source>
        <strain evidence="1">JCM 11548</strain>
    </source>
</reference>
<proteinExistence type="predicted"/>
<sequence length="237" mass="26034">MGFVYYLHPKKALASTTTDVRYVKALMAKLLGGGPVVFGRGDEEVLALAGFSEDDWPATNFLSLLIYKWKRGQVELPPTAAAPVVNEKAFIGGGGWEAYFDFLELKSAEAREVTQFYHKARPRVVAVFLGGREFEVTATTEAAASALAVKKITPHPHTPEGAATLKYSHALVIRIPHTPRDFHIYLRHVASLLRQAAALPPVTKPTVKVAAKEIYLLHGGRQVDDGVLLDNEVHHFI</sequence>
<keyword evidence="2" id="KW-1185">Reference proteome</keyword>
<dbReference type="EMBL" id="CP000561">
    <property type="protein sequence ID" value="ABO08235.1"/>
    <property type="molecule type" value="Genomic_DNA"/>
</dbReference>
<accession>A3MUB8</accession>
<organism evidence="1 2">
    <name type="scientific">Pyrobaculum calidifontis (strain DSM 21063 / JCM 11548 / VA1)</name>
    <dbReference type="NCBI Taxonomy" id="410359"/>
    <lineage>
        <taxon>Archaea</taxon>
        <taxon>Thermoproteota</taxon>
        <taxon>Thermoprotei</taxon>
        <taxon>Thermoproteales</taxon>
        <taxon>Thermoproteaceae</taxon>
        <taxon>Pyrobaculum</taxon>
    </lineage>
</organism>
<dbReference type="Proteomes" id="UP000001431">
    <property type="component" value="Chromosome"/>
</dbReference>
<gene>
    <name evidence="1" type="ordered locus">Pcal_0809</name>
</gene>
<evidence type="ECO:0000313" key="2">
    <source>
        <dbReference type="Proteomes" id="UP000001431"/>
    </source>
</evidence>
<dbReference type="AlphaFoldDB" id="A3MUB8"/>